<name>A0ABQ9HSE1_9NEOP</name>
<organism evidence="1 2">
    <name type="scientific">Dryococelus australis</name>
    <dbReference type="NCBI Taxonomy" id="614101"/>
    <lineage>
        <taxon>Eukaryota</taxon>
        <taxon>Metazoa</taxon>
        <taxon>Ecdysozoa</taxon>
        <taxon>Arthropoda</taxon>
        <taxon>Hexapoda</taxon>
        <taxon>Insecta</taxon>
        <taxon>Pterygota</taxon>
        <taxon>Neoptera</taxon>
        <taxon>Polyneoptera</taxon>
        <taxon>Phasmatodea</taxon>
        <taxon>Verophasmatodea</taxon>
        <taxon>Anareolatae</taxon>
        <taxon>Phasmatidae</taxon>
        <taxon>Eurycanthinae</taxon>
        <taxon>Dryococelus</taxon>
    </lineage>
</organism>
<evidence type="ECO:0000313" key="1">
    <source>
        <dbReference type="EMBL" id="KAJ8887152.1"/>
    </source>
</evidence>
<dbReference type="Proteomes" id="UP001159363">
    <property type="component" value="Chromosome X"/>
</dbReference>
<proteinExistence type="predicted"/>
<accession>A0ABQ9HSE1</accession>
<gene>
    <name evidence="1" type="ORF">PR048_013367</name>
</gene>
<reference evidence="1 2" key="1">
    <citation type="submission" date="2023-02" db="EMBL/GenBank/DDBJ databases">
        <title>LHISI_Scaffold_Assembly.</title>
        <authorList>
            <person name="Stuart O.P."/>
            <person name="Cleave R."/>
            <person name="Magrath M.J.L."/>
            <person name="Mikheyev A.S."/>
        </authorList>
    </citation>
    <scope>NUCLEOTIDE SEQUENCE [LARGE SCALE GENOMIC DNA]</scope>
    <source>
        <strain evidence="1">Daus_M_001</strain>
        <tissue evidence="1">Leg muscle</tissue>
    </source>
</reference>
<feature type="non-terminal residue" evidence="1">
    <location>
        <position position="79"/>
    </location>
</feature>
<comment type="caution">
    <text evidence="1">The sequence shown here is derived from an EMBL/GenBank/DDBJ whole genome shotgun (WGS) entry which is preliminary data.</text>
</comment>
<keyword evidence="2" id="KW-1185">Reference proteome</keyword>
<protein>
    <submittedName>
        <fullName evidence="1">Uncharacterized protein</fullName>
    </submittedName>
</protein>
<dbReference type="EMBL" id="JARBHB010000004">
    <property type="protein sequence ID" value="KAJ8887152.1"/>
    <property type="molecule type" value="Genomic_DNA"/>
</dbReference>
<evidence type="ECO:0000313" key="2">
    <source>
        <dbReference type="Proteomes" id="UP001159363"/>
    </source>
</evidence>
<sequence length="79" mass="9369">MISVQFNTTSNIWKKNQKCLLQGYTHMECDANHSIIEKAKKHTYLKINNPNNWAMLMRIVIIKQTFSIVVMKSENFFDF</sequence>